<dbReference type="Gene3D" id="1.10.3080.10">
    <property type="entry name" value="Clc chloride channel"/>
    <property type="match status" value="1"/>
</dbReference>
<keyword evidence="10" id="KW-0129">CBS domain</keyword>
<feature type="transmembrane region" description="Helical" evidence="12">
    <location>
        <begin position="319"/>
        <end position="337"/>
    </location>
</feature>
<evidence type="ECO:0000256" key="11">
    <source>
        <dbReference type="SAM" id="MobiDB-lite"/>
    </source>
</evidence>
<evidence type="ECO:0000256" key="2">
    <source>
        <dbReference type="ARBA" id="ARBA00022448"/>
    </source>
</evidence>
<feature type="transmembrane region" description="Helical" evidence="12">
    <location>
        <begin position="240"/>
        <end position="262"/>
    </location>
</feature>
<feature type="domain" description="CBS" evidence="13">
    <location>
        <begin position="464"/>
        <end position="521"/>
    </location>
</feature>
<comment type="subcellular location">
    <subcellularLocation>
        <location evidence="1">Membrane</location>
        <topology evidence="1">Multi-pass membrane protein</topology>
    </subcellularLocation>
</comment>
<evidence type="ECO:0000313" key="15">
    <source>
        <dbReference type="Proteomes" id="UP001164693"/>
    </source>
</evidence>
<dbReference type="InterPro" id="IPR050368">
    <property type="entry name" value="ClC-type_chloride_channel"/>
</dbReference>
<evidence type="ECO:0000313" key="14">
    <source>
        <dbReference type="EMBL" id="WAX57982.1"/>
    </source>
</evidence>
<evidence type="ECO:0000256" key="5">
    <source>
        <dbReference type="ARBA" id="ARBA00023065"/>
    </source>
</evidence>
<keyword evidence="7" id="KW-0869">Chloride channel</keyword>
<gene>
    <name evidence="14" type="ORF">M6B22_04245</name>
</gene>
<accession>A0ABY7K2Z9</accession>
<keyword evidence="5" id="KW-0406">Ion transport</keyword>
<evidence type="ECO:0000256" key="7">
    <source>
        <dbReference type="ARBA" id="ARBA00023173"/>
    </source>
</evidence>
<feature type="transmembrane region" description="Helical" evidence="12">
    <location>
        <begin position="410"/>
        <end position="431"/>
    </location>
</feature>
<feature type="compositionally biased region" description="Basic and acidic residues" evidence="11">
    <location>
        <begin position="628"/>
        <end position="640"/>
    </location>
</feature>
<dbReference type="InterPro" id="IPR014743">
    <property type="entry name" value="Cl-channel_core"/>
</dbReference>
<sequence length="659" mass="69822">MTISRAQRLSLRPRIDVKVSGETTAGRMWLLSAVAVVLGLVGGGASVGLFKLIGLITHLTLLHDVGTSLPSLRGYHPDGWVVLTALAGALFVSLLAMWSPVIRGHGIPESLEAILVRDSRIRPRAAIAKPLSAAITIGTGGPFGAEGPIIVTGGSIGSLIGQVLSVSPAERKIMLATGAAAGMSATFNAPIASVILAIELVLFERSLRTVVPLSIACGIAAAIHVVAFESTPLFAMNADLHVGLAHLPLFAVLGLASGVMAVVLNKGLFAMEAAFRRLPVNIFWWPLIGALGFSLIGLFEPRTLSMGYSAISDTLNGRFTLAALGTLFAAKLISWWISLGSQTSGGTLAPMFLVGATMGALLGHGANALFPGLHVSPAAFALVAMAATFGAATRALLASVVFAAEVTGEFHMVVPMLIGVAFAELVAEVFLTDRLMTEKLSHRGFRVDFRTEVGALRMRLAHHVMRPAVCVPADASIEDVRRTMAAEGLAVIAVVDDQQHYLGLITAADLDEASEADGTDESDRTDRPATAAAVAAHTVRPISHSDYLSSALTHLTVHGLESLPVVDNRVVVGQLDRADIVAEHHRHVTALETRQAGWIHTLQHRPRTLRRRRGLARRTIPTRPPAANDHRPEQPDDTLRRLRAAAGDTRRRPSGTRTE</sequence>
<dbReference type="Proteomes" id="UP001164693">
    <property type="component" value="Chromosome"/>
</dbReference>
<dbReference type="InterPro" id="IPR000644">
    <property type="entry name" value="CBS_dom"/>
</dbReference>
<evidence type="ECO:0000256" key="3">
    <source>
        <dbReference type="ARBA" id="ARBA00022692"/>
    </source>
</evidence>
<keyword evidence="8" id="KW-0868">Chloride</keyword>
<evidence type="ECO:0000256" key="10">
    <source>
        <dbReference type="PROSITE-ProRule" id="PRU00703"/>
    </source>
</evidence>
<dbReference type="CDD" id="cd02205">
    <property type="entry name" value="CBS_pair_SF"/>
    <property type="match status" value="1"/>
</dbReference>
<feature type="region of interest" description="Disordered" evidence="11">
    <location>
        <begin position="613"/>
        <end position="659"/>
    </location>
</feature>
<evidence type="ECO:0000256" key="12">
    <source>
        <dbReference type="SAM" id="Phobius"/>
    </source>
</evidence>
<feature type="transmembrane region" description="Helical" evidence="12">
    <location>
        <begin position="173"/>
        <end position="198"/>
    </location>
</feature>
<feature type="transmembrane region" description="Helical" evidence="12">
    <location>
        <begin position="282"/>
        <end position="299"/>
    </location>
</feature>
<evidence type="ECO:0000256" key="1">
    <source>
        <dbReference type="ARBA" id="ARBA00004141"/>
    </source>
</evidence>
<dbReference type="CDD" id="cd00400">
    <property type="entry name" value="Voltage_gated_ClC"/>
    <property type="match status" value="1"/>
</dbReference>
<name>A0ABY7K2Z9_9ACTN</name>
<keyword evidence="3 12" id="KW-0812">Transmembrane</keyword>
<feature type="transmembrane region" description="Helical" evidence="12">
    <location>
        <begin position="349"/>
        <end position="370"/>
    </location>
</feature>
<dbReference type="InterPro" id="IPR046342">
    <property type="entry name" value="CBS_dom_sf"/>
</dbReference>
<dbReference type="Pfam" id="PF00654">
    <property type="entry name" value="Voltage_CLC"/>
    <property type="match status" value="1"/>
</dbReference>
<keyword evidence="9" id="KW-0407">Ion channel</keyword>
<dbReference type="SMART" id="SM00116">
    <property type="entry name" value="CBS"/>
    <property type="match status" value="2"/>
</dbReference>
<keyword evidence="4 12" id="KW-1133">Transmembrane helix</keyword>
<feature type="transmembrane region" description="Helical" evidence="12">
    <location>
        <begin position="382"/>
        <end position="404"/>
    </location>
</feature>
<keyword evidence="2" id="KW-0813">Transport</keyword>
<feature type="transmembrane region" description="Helical" evidence="12">
    <location>
        <begin position="28"/>
        <end position="59"/>
    </location>
</feature>
<dbReference type="Gene3D" id="3.10.580.10">
    <property type="entry name" value="CBS-domain"/>
    <property type="match status" value="1"/>
</dbReference>
<dbReference type="EMBL" id="CP097463">
    <property type="protein sequence ID" value="WAX57982.1"/>
    <property type="molecule type" value="Genomic_DNA"/>
</dbReference>
<dbReference type="InterPro" id="IPR001807">
    <property type="entry name" value="ClC"/>
</dbReference>
<evidence type="ECO:0000256" key="8">
    <source>
        <dbReference type="ARBA" id="ARBA00023214"/>
    </source>
</evidence>
<evidence type="ECO:0000256" key="9">
    <source>
        <dbReference type="ARBA" id="ARBA00023303"/>
    </source>
</evidence>
<keyword evidence="6 12" id="KW-0472">Membrane</keyword>
<evidence type="ECO:0000259" key="13">
    <source>
        <dbReference type="PROSITE" id="PS51371"/>
    </source>
</evidence>
<dbReference type="PRINTS" id="PR00762">
    <property type="entry name" value="CLCHANNEL"/>
</dbReference>
<dbReference type="RefSeq" id="WP_269444530.1">
    <property type="nucleotide sequence ID" value="NZ_CP097463.1"/>
</dbReference>
<reference evidence="14" key="1">
    <citation type="submission" date="2022-05" db="EMBL/GenBank/DDBJ databases">
        <title>Jatrophihabitans sp. SB3-54 whole genome sequence.</title>
        <authorList>
            <person name="Suh M.K."/>
            <person name="Eom M.K."/>
            <person name="Kim J.S."/>
            <person name="Kim H.S."/>
            <person name="Do H.E."/>
            <person name="Shin Y.K."/>
            <person name="Lee J.-S."/>
        </authorList>
    </citation>
    <scope>NUCLEOTIDE SEQUENCE</scope>
    <source>
        <strain evidence="14">SB3-54</strain>
    </source>
</reference>
<dbReference type="PANTHER" id="PTHR43427:SF6">
    <property type="entry name" value="CHLORIDE CHANNEL PROTEIN CLC-E"/>
    <property type="match status" value="1"/>
</dbReference>
<dbReference type="PROSITE" id="PS51371">
    <property type="entry name" value="CBS"/>
    <property type="match status" value="1"/>
</dbReference>
<keyword evidence="15" id="KW-1185">Reference proteome</keyword>
<protein>
    <submittedName>
        <fullName evidence="14">Chloride channel protein</fullName>
    </submittedName>
</protein>
<organism evidence="14 15">
    <name type="scientific">Jatrophihabitans cynanchi</name>
    <dbReference type="NCBI Taxonomy" id="2944128"/>
    <lineage>
        <taxon>Bacteria</taxon>
        <taxon>Bacillati</taxon>
        <taxon>Actinomycetota</taxon>
        <taxon>Actinomycetes</taxon>
        <taxon>Jatrophihabitantales</taxon>
        <taxon>Jatrophihabitantaceae</taxon>
        <taxon>Jatrophihabitans</taxon>
    </lineage>
</organism>
<feature type="transmembrane region" description="Helical" evidence="12">
    <location>
        <begin position="210"/>
        <end position="228"/>
    </location>
</feature>
<proteinExistence type="predicted"/>
<evidence type="ECO:0000256" key="6">
    <source>
        <dbReference type="ARBA" id="ARBA00023136"/>
    </source>
</evidence>
<evidence type="ECO:0000256" key="4">
    <source>
        <dbReference type="ARBA" id="ARBA00022989"/>
    </source>
</evidence>
<dbReference type="SUPFAM" id="SSF54631">
    <property type="entry name" value="CBS-domain pair"/>
    <property type="match status" value="1"/>
</dbReference>
<dbReference type="PANTHER" id="PTHR43427">
    <property type="entry name" value="CHLORIDE CHANNEL PROTEIN CLC-E"/>
    <property type="match status" value="1"/>
</dbReference>
<dbReference type="Pfam" id="PF00571">
    <property type="entry name" value="CBS"/>
    <property type="match status" value="1"/>
</dbReference>
<dbReference type="SUPFAM" id="SSF81340">
    <property type="entry name" value="Clc chloride channel"/>
    <property type="match status" value="1"/>
</dbReference>
<feature type="transmembrane region" description="Helical" evidence="12">
    <location>
        <begin position="79"/>
        <end position="98"/>
    </location>
</feature>